<dbReference type="InterPro" id="IPR032675">
    <property type="entry name" value="LRR_dom_sf"/>
</dbReference>
<dbReference type="Gene3D" id="3.80.10.10">
    <property type="entry name" value="Ribonuclease Inhibitor"/>
    <property type="match status" value="2"/>
</dbReference>
<dbReference type="PANTHER" id="PTHR45661:SF3">
    <property type="entry name" value="IG-LIKE DOMAIN-CONTAINING PROTEIN"/>
    <property type="match status" value="1"/>
</dbReference>
<evidence type="ECO:0000313" key="2">
    <source>
        <dbReference type="Proteomes" id="UP001054902"/>
    </source>
</evidence>
<dbReference type="InterPro" id="IPR026906">
    <property type="entry name" value="LRR_5"/>
</dbReference>
<evidence type="ECO:0008006" key="3">
    <source>
        <dbReference type="Google" id="ProtNLM"/>
    </source>
</evidence>
<dbReference type="AlphaFoldDB" id="A0AAD3CSD9"/>
<protein>
    <recommendedName>
        <fullName evidence="3">Leucine-rich repeat domain-containing protein</fullName>
    </recommendedName>
</protein>
<name>A0AAD3CSD9_9STRA</name>
<dbReference type="Pfam" id="PF13306">
    <property type="entry name" value="LRR_5"/>
    <property type="match status" value="2"/>
</dbReference>
<organism evidence="1 2">
    <name type="scientific">Chaetoceros tenuissimus</name>
    <dbReference type="NCBI Taxonomy" id="426638"/>
    <lineage>
        <taxon>Eukaryota</taxon>
        <taxon>Sar</taxon>
        <taxon>Stramenopiles</taxon>
        <taxon>Ochrophyta</taxon>
        <taxon>Bacillariophyta</taxon>
        <taxon>Coscinodiscophyceae</taxon>
        <taxon>Chaetocerotophycidae</taxon>
        <taxon>Chaetocerotales</taxon>
        <taxon>Chaetocerotaceae</taxon>
        <taxon>Chaetoceros</taxon>
    </lineage>
</organism>
<keyword evidence="2" id="KW-1185">Reference proteome</keyword>
<dbReference type="InterPro" id="IPR053139">
    <property type="entry name" value="Surface_bspA-like"/>
</dbReference>
<accession>A0AAD3CSD9</accession>
<evidence type="ECO:0000313" key="1">
    <source>
        <dbReference type="EMBL" id="GFH50331.1"/>
    </source>
</evidence>
<gene>
    <name evidence="1" type="ORF">CTEN210_06807</name>
</gene>
<proteinExistence type="predicted"/>
<comment type="caution">
    <text evidence="1">The sequence shown here is derived from an EMBL/GenBank/DDBJ whole genome shotgun (WGS) entry which is preliminary data.</text>
</comment>
<dbReference type="PANTHER" id="PTHR45661">
    <property type="entry name" value="SURFACE ANTIGEN"/>
    <property type="match status" value="1"/>
</dbReference>
<dbReference type="SUPFAM" id="SSF52058">
    <property type="entry name" value="L domain-like"/>
    <property type="match status" value="2"/>
</dbReference>
<dbReference type="EMBL" id="BLLK01000038">
    <property type="protein sequence ID" value="GFH50331.1"/>
    <property type="molecule type" value="Genomic_DNA"/>
</dbReference>
<sequence>MRVATVDSLVTLFYDGSKELYNDELNDEWSNAYEHAYDQYLIIHRYDKNLTENWRKIWTKSWESWNLSTECKNYRRERLSWQQVIVVEGVTEIPDHTFYHCSNIKRVIFADTVKRVETFAFCLCSDLIFIKLSLRLEYIGGCSFMDCNLSSVFIPPRCSKIDKLAFSNNPNLTILNVPQDTELGFTTVNATKLYEKSPFRYPDNIDVVIPAWIKNINNDEKFALHRVCSSFEPTLDMILDIMKDKGGPMAFKVKNSIGITPSRYLHDNPYVKTNRDANRDANREAIVFSQILLKVDISFLYCYSFRHKLKNWGDMRVSTVDGLLTLFYDGSKPLYNKVLSEEWNRSCFCGVPDDEETWQSIPVSEECKRYVRERQTWQQVIIVDGVTEIPEFTFYKCKNIGRVIFAKTVTSIEKYAFGLCVHLVSIRLLDSVIRIENHAFTFCMCLKNIKLPPTLEYIGDDAFEQCNLVSVFIPPRCRYIGRSAFEGNLRLTILSIPQNTELNRNGIIGYTNNPLQRASFERIFGINEVNTWLKDINGEEQFALHRICSSFEPTLDMILDIMMDKGGPKAFKVRNSIGITPSRYLHENPYTNMEEREIIQKYVLKMMGEL</sequence>
<reference evidence="1 2" key="1">
    <citation type="journal article" date="2021" name="Sci. Rep.">
        <title>The genome of the diatom Chaetoceros tenuissimus carries an ancient integrated fragment of an extant virus.</title>
        <authorList>
            <person name="Hongo Y."/>
            <person name="Kimura K."/>
            <person name="Takaki Y."/>
            <person name="Yoshida Y."/>
            <person name="Baba S."/>
            <person name="Kobayashi G."/>
            <person name="Nagasaki K."/>
            <person name="Hano T."/>
            <person name="Tomaru Y."/>
        </authorList>
    </citation>
    <scope>NUCLEOTIDE SEQUENCE [LARGE SCALE GENOMIC DNA]</scope>
    <source>
        <strain evidence="1 2">NIES-3715</strain>
    </source>
</reference>
<dbReference type="Proteomes" id="UP001054902">
    <property type="component" value="Unassembled WGS sequence"/>
</dbReference>